<dbReference type="EMBL" id="CH476617">
    <property type="protein sequence ID" value="EEP81133.1"/>
    <property type="molecule type" value="Genomic_DNA"/>
</dbReference>
<feature type="region of interest" description="Disordered" evidence="1">
    <location>
        <begin position="1"/>
        <end position="20"/>
    </location>
</feature>
<sequence>MQNQPKLTPRFGCPFPPQSPQRLRRELRESKGSMTIEQYLGASGLYHSTTVSSPVPYLCSVLLGRKKCEECRKAHRPCVPAPVNKTPQQVIDLCGPIYFNSRFGCVAQGDRDEFQQLVAETNRPAALVRSQRARAAALASVASFSVQTSDRFQFKQSQNT</sequence>
<dbReference type="AlphaFoldDB" id="C4JU36"/>
<proteinExistence type="predicted"/>
<dbReference type="Proteomes" id="UP000002058">
    <property type="component" value="Unassembled WGS sequence"/>
</dbReference>
<organism evidence="2 3">
    <name type="scientific">Uncinocarpus reesii (strain UAMH 1704)</name>
    <dbReference type="NCBI Taxonomy" id="336963"/>
    <lineage>
        <taxon>Eukaryota</taxon>
        <taxon>Fungi</taxon>
        <taxon>Dikarya</taxon>
        <taxon>Ascomycota</taxon>
        <taxon>Pezizomycotina</taxon>
        <taxon>Eurotiomycetes</taxon>
        <taxon>Eurotiomycetidae</taxon>
        <taxon>Onygenales</taxon>
        <taxon>Onygenaceae</taxon>
        <taxon>Uncinocarpus</taxon>
    </lineage>
</organism>
<reference evidence="3" key="1">
    <citation type="journal article" date="2009" name="Genome Res.">
        <title>Comparative genomic analyses of the human fungal pathogens Coccidioides and their relatives.</title>
        <authorList>
            <person name="Sharpton T.J."/>
            <person name="Stajich J.E."/>
            <person name="Rounsley S.D."/>
            <person name="Gardner M.J."/>
            <person name="Wortman J.R."/>
            <person name="Jordar V.S."/>
            <person name="Maiti R."/>
            <person name="Kodira C.D."/>
            <person name="Neafsey D.E."/>
            <person name="Zeng Q."/>
            <person name="Hung C.-Y."/>
            <person name="McMahan C."/>
            <person name="Muszewska A."/>
            <person name="Grynberg M."/>
            <person name="Mandel M.A."/>
            <person name="Kellner E.M."/>
            <person name="Barker B.M."/>
            <person name="Galgiani J.N."/>
            <person name="Orbach M.J."/>
            <person name="Kirkland T.N."/>
            <person name="Cole G.T."/>
            <person name="Henn M.R."/>
            <person name="Birren B.W."/>
            <person name="Taylor J.W."/>
        </authorList>
    </citation>
    <scope>NUCLEOTIDE SEQUENCE [LARGE SCALE GENOMIC DNA]</scope>
    <source>
        <strain evidence="3">UAMH 1704</strain>
    </source>
</reference>
<dbReference type="GeneID" id="8438881"/>
<dbReference type="KEGG" id="ure:UREG_05975"/>
<dbReference type="InParanoid" id="C4JU36"/>
<evidence type="ECO:0000313" key="2">
    <source>
        <dbReference type="EMBL" id="EEP81133.1"/>
    </source>
</evidence>
<dbReference type="RefSeq" id="XP_002585286.1">
    <property type="nucleotide sequence ID" value="XM_002585240.1"/>
</dbReference>
<accession>C4JU36</accession>
<protein>
    <submittedName>
        <fullName evidence="2">Uncharacterized protein</fullName>
    </submittedName>
</protein>
<evidence type="ECO:0000313" key="3">
    <source>
        <dbReference type="Proteomes" id="UP000002058"/>
    </source>
</evidence>
<name>C4JU36_UNCRE</name>
<dbReference type="HOGENOM" id="CLU_1653454_0_0_1"/>
<gene>
    <name evidence="2" type="ORF">UREG_05975</name>
</gene>
<evidence type="ECO:0000256" key="1">
    <source>
        <dbReference type="SAM" id="MobiDB-lite"/>
    </source>
</evidence>
<dbReference type="VEuPathDB" id="FungiDB:UREG_05975"/>
<keyword evidence="3" id="KW-1185">Reference proteome</keyword>